<dbReference type="InterPro" id="IPR000504">
    <property type="entry name" value="RRM_dom"/>
</dbReference>
<evidence type="ECO:0000313" key="7">
    <source>
        <dbReference type="Proteomes" id="UP000244803"/>
    </source>
</evidence>
<feature type="domain" description="RRM" evidence="5">
    <location>
        <begin position="85"/>
        <end position="158"/>
    </location>
</feature>
<dbReference type="SMART" id="SM00360">
    <property type="entry name" value="RRM"/>
    <property type="match status" value="1"/>
</dbReference>
<dbReference type="Proteomes" id="UP000244803">
    <property type="component" value="Chromosome 1"/>
</dbReference>
<keyword evidence="4" id="KW-0732">Signal</keyword>
<organism evidence="6 7">
    <name type="scientific">Theileria orientalis</name>
    <dbReference type="NCBI Taxonomy" id="68886"/>
    <lineage>
        <taxon>Eukaryota</taxon>
        <taxon>Sar</taxon>
        <taxon>Alveolata</taxon>
        <taxon>Apicomplexa</taxon>
        <taxon>Aconoidasida</taxon>
        <taxon>Piroplasmida</taxon>
        <taxon>Theileriidae</taxon>
        <taxon>Theileria</taxon>
    </lineage>
</organism>
<evidence type="ECO:0000256" key="1">
    <source>
        <dbReference type="ARBA" id="ARBA00022884"/>
    </source>
</evidence>
<dbReference type="AlphaFoldDB" id="A0A976M653"/>
<dbReference type="PANTHER" id="PTHR48027">
    <property type="entry name" value="HETEROGENEOUS NUCLEAR RIBONUCLEOPROTEIN 87F-RELATED"/>
    <property type="match status" value="1"/>
</dbReference>
<dbReference type="InterPro" id="IPR035979">
    <property type="entry name" value="RBD_domain_sf"/>
</dbReference>
<evidence type="ECO:0000256" key="2">
    <source>
        <dbReference type="PROSITE-ProRule" id="PRU00176"/>
    </source>
</evidence>
<dbReference type="GO" id="GO:0003723">
    <property type="term" value="F:RNA binding"/>
    <property type="evidence" value="ECO:0007669"/>
    <property type="project" value="UniProtKB-UniRule"/>
</dbReference>
<dbReference type="PROSITE" id="PS50102">
    <property type="entry name" value="RRM"/>
    <property type="match status" value="1"/>
</dbReference>
<feature type="chain" id="PRO_5037217624" description="RRM domain-containing protein" evidence="4">
    <location>
        <begin position="17"/>
        <end position="198"/>
    </location>
</feature>
<reference evidence="6" key="1">
    <citation type="submission" date="2022-07" db="EMBL/GenBank/DDBJ databases">
        <title>Evaluation of T. orientalis genome assembly methods using nanopore sequencing and analysis of variation between genomes.</title>
        <authorList>
            <person name="Yam J."/>
            <person name="Micallef M.L."/>
            <person name="Liu M."/>
            <person name="Djordjevic S.P."/>
            <person name="Bogema D.R."/>
            <person name="Jenkins C."/>
        </authorList>
    </citation>
    <scope>NUCLEOTIDE SEQUENCE</scope>
    <source>
        <strain evidence="6">Fish Creek</strain>
    </source>
</reference>
<dbReference type="SUPFAM" id="SSF54928">
    <property type="entry name" value="RNA-binding domain, RBD"/>
    <property type="match status" value="1"/>
</dbReference>
<evidence type="ECO:0000256" key="3">
    <source>
        <dbReference type="SAM" id="MobiDB-lite"/>
    </source>
</evidence>
<evidence type="ECO:0000256" key="4">
    <source>
        <dbReference type="SAM" id="SignalP"/>
    </source>
</evidence>
<dbReference type="OrthoDB" id="4207594at2759"/>
<dbReference type="InterPro" id="IPR012677">
    <property type="entry name" value="Nucleotide-bd_a/b_plait_sf"/>
</dbReference>
<sequence length="198" mass="22631">MITLLSSVILLGCVISLNCRTFVINNTHKISKNGHIFPLGIQFKTQYGKRPHGTSAIKKYGASYVQELTQERCRLSKNKVLKDPRMLFVRNVDIEITPDALDNFFHYIYGPLTSKTRLFMDEITGRHKGFGYVTFSTPNIATRALLTLNGTRLGDKQVFFSDVLFELAKRKPGTEKKMKHSKKRKGIDDYKTPFIPLK</sequence>
<protein>
    <recommendedName>
        <fullName evidence="5">RRM domain-containing protein</fullName>
    </recommendedName>
</protein>
<dbReference type="EMBL" id="CP056065">
    <property type="protein sequence ID" value="UKJ87895.2"/>
    <property type="molecule type" value="Genomic_DNA"/>
</dbReference>
<feature type="region of interest" description="Disordered" evidence="3">
    <location>
        <begin position="175"/>
        <end position="198"/>
    </location>
</feature>
<proteinExistence type="predicted"/>
<dbReference type="Pfam" id="PF00076">
    <property type="entry name" value="RRM_1"/>
    <property type="match status" value="1"/>
</dbReference>
<dbReference type="InterPro" id="IPR052462">
    <property type="entry name" value="SLIRP/GR-RBP-like"/>
</dbReference>
<dbReference type="Gene3D" id="3.30.70.330">
    <property type="match status" value="1"/>
</dbReference>
<name>A0A976M653_THEOR</name>
<feature type="signal peptide" evidence="4">
    <location>
        <begin position="1"/>
        <end position="16"/>
    </location>
</feature>
<evidence type="ECO:0000313" key="6">
    <source>
        <dbReference type="EMBL" id="UKJ87895.2"/>
    </source>
</evidence>
<evidence type="ECO:0000259" key="5">
    <source>
        <dbReference type="PROSITE" id="PS50102"/>
    </source>
</evidence>
<keyword evidence="1 2" id="KW-0694">RNA-binding</keyword>
<accession>A0A976M653</accession>
<gene>
    <name evidence="6" type="ORF">MACJ_000337</name>
</gene>